<name>A0A1X2IER6_9FUNG</name>
<dbReference type="STRING" id="90262.A0A1X2IER6"/>
<feature type="region of interest" description="Disordered" evidence="3">
    <location>
        <begin position="412"/>
        <end position="447"/>
    </location>
</feature>
<dbReference type="InterPro" id="IPR032675">
    <property type="entry name" value="LRR_dom_sf"/>
</dbReference>
<sequence>MLPNLLGGKLLTGVLPPDKYDHVQPWLPSHSPIADIESCIDDPTLAPLGGHIRLATNKQKHRQRKKESKGNVKIQRNHKDIHGAGLLMLRRKNLTTADLAKQLGSAGSTATPLAPLLKHQQYQNWFDGLTELDISRNKLTSLPSEIGQLTQLRTLNASSNLLTHLPTTELYHLTHLEVLLLSQNQLYTIPDELPSQLPLLVTLSVAGNRIDYLTPNVAQWKHMRHLQLGSVYYGGNLLTRIPETIIAMPCLEELDLSCNQLSTLPTQLTIPSLIHLNVSRNQLDSLPASLGRACWRLKTLNVSKNHLTTLPANLVDLEHLELLDISENLLCIMPADILERMMKTTLLITGNPLTLPGHCDDDRTNPSDAYAQLLKKMTMRALPITSSSYYGYVSPPPSPSPRHQRQRRLLHQCGPQGNGCLGSPSTSRSTTTTQQQQSSNVSLVGSEFIPPPITNSVYLATPAPTPSTSSSNIKSPLVFYDEDDDDANSGNNNNNNNDDGDALIDRELSYMAQQLNVQGSRRDRQLTPPSPTGTPDSTASADDDMMFSRSLLMEAMMVDVDDDDDDDDDDDSPAIMDGNGGDDDDDDDEEEQEMAPTTNMLLPSLRELATRVILSCTNNLKTIPLHMIPPHLANDLSNNNNRRCVYCQAPFVNEWLTSVQVKSYGGHPAVVHRVRFCSTKCWLHGKQKSKVSVHRAESQPILRSSAEQEEHDWWVAAAGGSEQD</sequence>
<dbReference type="PRINTS" id="PR00019">
    <property type="entry name" value="LEURICHRPT"/>
</dbReference>
<accession>A0A1X2IER6</accession>
<dbReference type="PROSITE" id="PS51450">
    <property type="entry name" value="LRR"/>
    <property type="match status" value="4"/>
</dbReference>
<dbReference type="PANTHER" id="PTHR48051">
    <property type="match status" value="1"/>
</dbReference>
<dbReference type="GO" id="GO:0005737">
    <property type="term" value="C:cytoplasm"/>
    <property type="evidence" value="ECO:0007669"/>
    <property type="project" value="TreeGrafter"/>
</dbReference>
<proteinExistence type="predicted"/>
<dbReference type="Pfam" id="PF00560">
    <property type="entry name" value="LRR_1"/>
    <property type="match status" value="1"/>
</dbReference>
<evidence type="ECO:0000256" key="3">
    <source>
        <dbReference type="SAM" id="MobiDB-lite"/>
    </source>
</evidence>
<dbReference type="AlphaFoldDB" id="A0A1X2IER6"/>
<comment type="caution">
    <text evidence="4">The sequence shown here is derived from an EMBL/GenBank/DDBJ whole genome shotgun (WGS) entry which is preliminary data.</text>
</comment>
<feature type="compositionally biased region" description="Low complexity" evidence="3">
    <location>
        <begin position="488"/>
        <end position="497"/>
    </location>
</feature>
<feature type="compositionally biased region" description="Acidic residues" evidence="3">
    <location>
        <begin position="580"/>
        <end position="593"/>
    </location>
</feature>
<dbReference type="PANTHER" id="PTHR48051:SF1">
    <property type="entry name" value="RAS SUPPRESSOR PROTEIN 1"/>
    <property type="match status" value="1"/>
</dbReference>
<dbReference type="Pfam" id="PF13855">
    <property type="entry name" value="LRR_8"/>
    <property type="match status" value="2"/>
</dbReference>
<protein>
    <recommendedName>
        <fullName evidence="6">L domain-like protein</fullName>
    </recommendedName>
</protein>
<reference evidence="4 5" key="1">
    <citation type="submission" date="2016-07" db="EMBL/GenBank/DDBJ databases">
        <title>Pervasive Adenine N6-methylation of Active Genes in Fungi.</title>
        <authorList>
            <consortium name="DOE Joint Genome Institute"/>
            <person name="Mondo S.J."/>
            <person name="Dannebaum R.O."/>
            <person name="Kuo R.C."/>
            <person name="Labutti K."/>
            <person name="Haridas S."/>
            <person name="Kuo A."/>
            <person name="Salamov A."/>
            <person name="Ahrendt S.R."/>
            <person name="Lipzen A."/>
            <person name="Sullivan W."/>
            <person name="Andreopoulos W.B."/>
            <person name="Clum A."/>
            <person name="Lindquist E."/>
            <person name="Daum C."/>
            <person name="Ramamoorthy G.K."/>
            <person name="Gryganskyi A."/>
            <person name="Culley D."/>
            <person name="Magnuson J.K."/>
            <person name="James T.Y."/>
            <person name="O'Malley M.A."/>
            <person name="Stajich J.E."/>
            <person name="Spatafora J.W."/>
            <person name="Visel A."/>
            <person name="Grigoriev I.V."/>
        </authorList>
    </citation>
    <scope>NUCLEOTIDE SEQUENCE [LARGE SCALE GENOMIC DNA]</scope>
    <source>
        <strain evidence="4 5">NRRL 1336</strain>
    </source>
</reference>
<evidence type="ECO:0000256" key="1">
    <source>
        <dbReference type="ARBA" id="ARBA00022614"/>
    </source>
</evidence>
<keyword evidence="2" id="KW-0677">Repeat</keyword>
<evidence type="ECO:0000313" key="5">
    <source>
        <dbReference type="Proteomes" id="UP000193560"/>
    </source>
</evidence>
<organism evidence="4 5">
    <name type="scientific">Absidia repens</name>
    <dbReference type="NCBI Taxonomy" id="90262"/>
    <lineage>
        <taxon>Eukaryota</taxon>
        <taxon>Fungi</taxon>
        <taxon>Fungi incertae sedis</taxon>
        <taxon>Mucoromycota</taxon>
        <taxon>Mucoromycotina</taxon>
        <taxon>Mucoromycetes</taxon>
        <taxon>Mucorales</taxon>
        <taxon>Cunninghamellaceae</taxon>
        <taxon>Absidia</taxon>
    </lineage>
</organism>
<feature type="compositionally biased region" description="Low complexity" evidence="3">
    <location>
        <begin position="460"/>
        <end position="471"/>
    </location>
</feature>
<dbReference type="SMART" id="SM00364">
    <property type="entry name" value="LRR_BAC"/>
    <property type="match status" value="7"/>
</dbReference>
<dbReference type="EMBL" id="MCGE01000013">
    <property type="protein sequence ID" value="ORZ15214.1"/>
    <property type="molecule type" value="Genomic_DNA"/>
</dbReference>
<feature type="region of interest" description="Disordered" evidence="3">
    <location>
        <begin position="459"/>
        <end position="502"/>
    </location>
</feature>
<evidence type="ECO:0000313" key="4">
    <source>
        <dbReference type="EMBL" id="ORZ15214.1"/>
    </source>
</evidence>
<evidence type="ECO:0000256" key="2">
    <source>
        <dbReference type="ARBA" id="ARBA00022737"/>
    </source>
</evidence>
<keyword evidence="1" id="KW-0433">Leucine-rich repeat</keyword>
<dbReference type="InterPro" id="IPR003591">
    <property type="entry name" value="Leu-rich_rpt_typical-subtyp"/>
</dbReference>
<feature type="compositionally biased region" description="Low complexity" evidence="3">
    <location>
        <begin position="425"/>
        <end position="439"/>
    </location>
</feature>
<keyword evidence="5" id="KW-1185">Reference proteome</keyword>
<dbReference type="SUPFAM" id="SSF52058">
    <property type="entry name" value="L domain-like"/>
    <property type="match status" value="1"/>
</dbReference>
<dbReference type="SMART" id="SM00369">
    <property type="entry name" value="LRR_TYP"/>
    <property type="match status" value="8"/>
</dbReference>
<feature type="compositionally biased region" description="Acidic residues" evidence="3">
    <location>
        <begin position="560"/>
        <end position="572"/>
    </location>
</feature>
<gene>
    <name evidence="4" type="ORF">BCR42DRAFT_416633</name>
</gene>
<dbReference type="InterPro" id="IPR050216">
    <property type="entry name" value="LRR_domain-containing"/>
</dbReference>
<feature type="region of interest" description="Disordered" evidence="3">
    <location>
        <begin position="560"/>
        <end position="595"/>
    </location>
</feature>
<dbReference type="InterPro" id="IPR001611">
    <property type="entry name" value="Leu-rich_rpt"/>
</dbReference>
<dbReference type="Gene3D" id="3.80.10.10">
    <property type="entry name" value="Ribonuclease Inhibitor"/>
    <property type="match status" value="2"/>
</dbReference>
<evidence type="ECO:0008006" key="6">
    <source>
        <dbReference type="Google" id="ProtNLM"/>
    </source>
</evidence>
<dbReference type="Proteomes" id="UP000193560">
    <property type="component" value="Unassembled WGS sequence"/>
</dbReference>
<dbReference type="OrthoDB" id="660555at2759"/>
<feature type="region of interest" description="Disordered" evidence="3">
    <location>
        <begin position="517"/>
        <end position="543"/>
    </location>
</feature>